<comment type="caution">
    <text evidence="1">The sequence shown here is derived from an EMBL/GenBank/DDBJ whole genome shotgun (WGS) entry which is preliminary data.</text>
</comment>
<dbReference type="Proteomes" id="UP001066276">
    <property type="component" value="Chromosome 1_1"/>
</dbReference>
<keyword evidence="2" id="KW-1185">Reference proteome</keyword>
<name>A0AAV7WSE5_PLEWA</name>
<sequence>MSVSRAVRSEDRDPILGLWPRRALTIARGRRKGPPRAPRPLTRAAAFPAARPRLAAAPLRFGREAPQRPAVQQ</sequence>
<organism evidence="1 2">
    <name type="scientific">Pleurodeles waltl</name>
    <name type="common">Iberian ribbed newt</name>
    <dbReference type="NCBI Taxonomy" id="8319"/>
    <lineage>
        <taxon>Eukaryota</taxon>
        <taxon>Metazoa</taxon>
        <taxon>Chordata</taxon>
        <taxon>Craniata</taxon>
        <taxon>Vertebrata</taxon>
        <taxon>Euteleostomi</taxon>
        <taxon>Amphibia</taxon>
        <taxon>Batrachia</taxon>
        <taxon>Caudata</taxon>
        <taxon>Salamandroidea</taxon>
        <taxon>Salamandridae</taxon>
        <taxon>Pleurodelinae</taxon>
        <taxon>Pleurodeles</taxon>
    </lineage>
</organism>
<gene>
    <name evidence="1" type="ORF">NDU88_004592</name>
</gene>
<reference evidence="1" key="1">
    <citation type="journal article" date="2022" name="bioRxiv">
        <title>Sequencing and chromosome-scale assembly of the giantPleurodeles waltlgenome.</title>
        <authorList>
            <person name="Brown T."/>
            <person name="Elewa A."/>
            <person name="Iarovenko S."/>
            <person name="Subramanian E."/>
            <person name="Araus A.J."/>
            <person name="Petzold A."/>
            <person name="Susuki M."/>
            <person name="Suzuki K.-i.T."/>
            <person name="Hayashi T."/>
            <person name="Toyoda A."/>
            <person name="Oliveira C."/>
            <person name="Osipova E."/>
            <person name="Leigh N.D."/>
            <person name="Simon A."/>
            <person name="Yun M.H."/>
        </authorList>
    </citation>
    <scope>NUCLEOTIDE SEQUENCE</scope>
    <source>
        <strain evidence="1">20211129_DDA</strain>
        <tissue evidence="1">Liver</tissue>
    </source>
</reference>
<protein>
    <submittedName>
        <fullName evidence="1">Uncharacterized protein</fullName>
    </submittedName>
</protein>
<evidence type="ECO:0000313" key="1">
    <source>
        <dbReference type="EMBL" id="KAJ1216994.1"/>
    </source>
</evidence>
<dbReference type="EMBL" id="JANPWB010000001">
    <property type="protein sequence ID" value="KAJ1216994.1"/>
    <property type="molecule type" value="Genomic_DNA"/>
</dbReference>
<accession>A0AAV7WSE5</accession>
<dbReference type="AlphaFoldDB" id="A0AAV7WSE5"/>
<evidence type="ECO:0000313" key="2">
    <source>
        <dbReference type="Proteomes" id="UP001066276"/>
    </source>
</evidence>
<proteinExistence type="predicted"/>